<dbReference type="KEGG" id="knv:Pan216_34550"/>
<dbReference type="RefSeq" id="WP_145259457.1">
    <property type="nucleotide sequence ID" value="NZ_CP036279.1"/>
</dbReference>
<keyword evidence="3" id="KW-1185">Reference proteome</keyword>
<dbReference type="Pfam" id="PF09861">
    <property type="entry name" value="Lar_N"/>
    <property type="match status" value="1"/>
</dbReference>
<sequence length="407" mass="44799">MIIDLRQGEQPLRISVPEEKLFGHFQGPSQTNGDLSEKVRKALEEPISLPPVNRAVTPSDHVALIVASDLPQPRELVGPIIDSLVAAGIERPKIAIVHEPPEKATSTRLVEELRGAFAELSFIEHDPTDDDAHAYVASTEEGRRIYLNRTVAEADFMLVISRTGFDPLTGTMGTSSQLFPRLSNAETIARARMLAAQMRRSEMRLRKRQESEEVAWLAGLLYALQVDTDSSGKISHVWFGEYHEVQKCADQATFDHWMIDPPEATSDLVIATTSTPGADWLAASTALETASHVASRDAIVLLITDLDQPIGQTGAWLLDNENPMDAIGRVRQQDLGQVSADSLSTVQTATALTSARLYLMSSLDEDLVESLGMVHVSNEREVNRLIERSRSCYVIENADRARVTLGN</sequence>
<dbReference type="PANTHER" id="PTHR33171">
    <property type="entry name" value="LAR_N DOMAIN-CONTAINING PROTEIN"/>
    <property type="match status" value="1"/>
</dbReference>
<protein>
    <recommendedName>
        <fullName evidence="1">LarA-like N-terminal domain-containing protein</fullName>
    </recommendedName>
</protein>
<gene>
    <name evidence="2" type="ORF">Pan216_34550</name>
</gene>
<dbReference type="Gene3D" id="3.40.50.11440">
    <property type="match status" value="1"/>
</dbReference>
<evidence type="ECO:0000259" key="1">
    <source>
        <dbReference type="Pfam" id="PF09861"/>
    </source>
</evidence>
<name>A0A518B6J1_9BACT</name>
<evidence type="ECO:0000313" key="3">
    <source>
        <dbReference type="Proteomes" id="UP000317093"/>
    </source>
</evidence>
<feature type="domain" description="LarA-like N-terminal" evidence="1">
    <location>
        <begin position="8"/>
        <end position="196"/>
    </location>
</feature>
<dbReference type="InterPro" id="IPR043166">
    <property type="entry name" value="LarA-like_C"/>
</dbReference>
<dbReference type="InterPro" id="IPR018657">
    <property type="entry name" value="LarA-like_N"/>
</dbReference>
<reference evidence="2 3" key="1">
    <citation type="submission" date="2019-02" db="EMBL/GenBank/DDBJ databases">
        <title>Deep-cultivation of Planctomycetes and their phenomic and genomic characterization uncovers novel biology.</title>
        <authorList>
            <person name="Wiegand S."/>
            <person name="Jogler M."/>
            <person name="Boedeker C."/>
            <person name="Pinto D."/>
            <person name="Vollmers J."/>
            <person name="Rivas-Marin E."/>
            <person name="Kohn T."/>
            <person name="Peeters S.H."/>
            <person name="Heuer A."/>
            <person name="Rast P."/>
            <person name="Oberbeckmann S."/>
            <person name="Bunk B."/>
            <person name="Jeske O."/>
            <person name="Meyerdierks A."/>
            <person name="Storesund J.E."/>
            <person name="Kallscheuer N."/>
            <person name="Luecker S."/>
            <person name="Lage O.M."/>
            <person name="Pohl T."/>
            <person name="Merkel B.J."/>
            <person name="Hornburger P."/>
            <person name="Mueller R.-W."/>
            <person name="Bruemmer F."/>
            <person name="Labrenz M."/>
            <person name="Spormann A.M."/>
            <person name="Op den Camp H."/>
            <person name="Overmann J."/>
            <person name="Amann R."/>
            <person name="Jetten M.S.M."/>
            <person name="Mascher T."/>
            <person name="Medema M.H."/>
            <person name="Devos D.P."/>
            <person name="Kaster A.-K."/>
            <person name="Ovreas L."/>
            <person name="Rohde M."/>
            <person name="Galperin M.Y."/>
            <person name="Jogler C."/>
        </authorList>
    </citation>
    <scope>NUCLEOTIDE SEQUENCE [LARGE SCALE GENOMIC DNA]</scope>
    <source>
        <strain evidence="2 3">Pan216</strain>
    </source>
</reference>
<evidence type="ECO:0000313" key="2">
    <source>
        <dbReference type="EMBL" id="QDU62588.1"/>
    </source>
</evidence>
<dbReference type="PANTHER" id="PTHR33171:SF17">
    <property type="entry name" value="LARA-LIKE N-TERMINAL DOMAIN-CONTAINING PROTEIN"/>
    <property type="match status" value="1"/>
</dbReference>
<dbReference type="InterPro" id="IPR048068">
    <property type="entry name" value="LarA-like"/>
</dbReference>
<dbReference type="Gene3D" id="3.90.226.30">
    <property type="match status" value="1"/>
</dbReference>
<dbReference type="EMBL" id="CP036279">
    <property type="protein sequence ID" value="QDU62588.1"/>
    <property type="molecule type" value="Genomic_DNA"/>
</dbReference>
<dbReference type="GO" id="GO:0050043">
    <property type="term" value="F:lactate racemase activity"/>
    <property type="evidence" value="ECO:0007669"/>
    <property type="project" value="InterPro"/>
</dbReference>
<dbReference type="OrthoDB" id="240996at2"/>
<accession>A0A518B6J1</accession>
<dbReference type="Proteomes" id="UP000317093">
    <property type="component" value="Chromosome"/>
</dbReference>
<dbReference type="AlphaFoldDB" id="A0A518B6J1"/>
<organism evidence="2 3">
    <name type="scientific">Kolteria novifilia</name>
    <dbReference type="NCBI Taxonomy" id="2527975"/>
    <lineage>
        <taxon>Bacteria</taxon>
        <taxon>Pseudomonadati</taxon>
        <taxon>Planctomycetota</taxon>
        <taxon>Planctomycetia</taxon>
        <taxon>Kolteriales</taxon>
        <taxon>Kolteriaceae</taxon>
        <taxon>Kolteria</taxon>
    </lineage>
</organism>
<proteinExistence type="predicted"/>